<dbReference type="AlphaFoldDB" id="F0FA29"/>
<evidence type="ECO:0000313" key="1">
    <source>
        <dbReference type="EMBL" id="EGC19018.1"/>
    </source>
</evidence>
<organism evidence="1 2">
    <name type="scientific">Prevotella multiformis DSM 16608</name>
    <dbReference type="NCBI Taxonomy" id="888743"/>
    <lineage>
        <taxon>Bacteria</taxon>
        <taxon>Pseudomonadati</taxon>
        <taxon>Bacteroidota</taxon>
        <taxon>Bacteroidia</taxon>
        <taxon>Bacteroidales</taxon>
        <taxon>Prevotellaceae</taxon>
        <taxon>Prevotella</taxon>
    </lineage>
</organism>
<evidence type="ECO:0000313" key="2">
    <source>
        <dbReference type="Proteomes" id="UP000005697"/>
    </source>
</evidence>
<accession>F0FA29</accession>
<reference evidence="1 2" key="1">
    <citation type="submission" date="2011-01" db="EMBL/GenBank/DDBJ databases">
        <authorList>
            <person name="Muzny D."/>
            <person name="Qin X."/>
            <person name="Deng J."/>
            <person name="Jiang H."/>
            <person name="Liu Y."/>
            <person name="Qu J."/>
            <person name="Song X.-Z."/>
            <person name="Zhang L."/>
            <person name="Thornton R."/>
            <person name="Coyle M."/>
            <person name="Francisco L."/>
            <person name="Jackson L."/>
            <person name="Javaid M."/>
            <person name="Korchina V."/>
            <person name="Kovar C."/>
            <person name="Mata R."/>
            <person name="Mathew T."/>
            <person name="Ngo R."/>
            <person name="Nguyen L."/>
            <person name="Nguyen N."/>
            <person name="Okwuonu G."/>
            <person name="Ongeri F."/>
            <person name="Pham C."/>
            <person name="Simmons D."/>
            <person name="Wilczek-Boney K."/>
            <person name="Hale W."/>
            <person name="Jakkamsetti A."/>
            <person name="Pham P."/>
            <person name="Ruth R."/>
            <person name="San Lucas F."/>
            <person name="Warren J."/>
            <person name="Zhang J."/>
            <person name="Zhao Z."/>
            <person name="Zhou C."/>
            <person name="Zhu D."/>
            <person name="Lee S."/>
            <person name="Bess C."/>
            <person name="Blankenburg K."/>
            <person name="Forbes L."/>
            <person name="Fu Q."/>
            <person name="Gubbala S."/>
            <person name="Hirani K."/>
            <person name="Jayaseelan J.C."/>
            <person name="Lara F."/>
            <person name="Munidasa M."/>
            <person name="Palculict T."/>
            <person name="Patil S."/>
            <person name="Pu L.-L."/>
            <person name="Saada N."/>
            <person name="Tang L."/>
            <person name="Weissenberger G."/>
            <person name="Zhu Y."/>
            <person name="Hemphill L."/>
            <person name="Shang Y."/>
            <person name="Youmans B."/>
            <person name="Ayvaz T."/>
            <person name="Ross M."/>
            <person name="Santibanez J."/>
            <person name="Aqrawi P."/>
            <person name="Gross S."/>
            <person name="Joshi V."/>
            <person name="Fowler G."/>
            <person name="Nazareth L."/>
            <person name="Reid J."/>
            <person name="Worley K."/>
            <person name="Petrosino J."/>
            <person name="Highlander S."/>
            <person name="Gibbs R."/>
        </authorList>
    </citation>
    <scope>NUCLEOTIDE SEQUENCE [LARGE SCALE GENOMIC DNA]</scope>
    <source>
        <strain evidence="1 2">DSM 16608</strain>
    </source>
</reference>
<evidence type="ECO:0008006" key="3">
    <source>
        <dbReference type="Google" id="ProtNLM"/>
    </source>
</evidence>
<dbReference type="OrthoDB" id="1073628at2"/>
<dbReference type="RefSeq" id="WP_007367183.1">
    <property type="nucleotide sequence ID" value="NZ_GL872282.1"/>
</dbReference>
<name>F0FA29_9BACT</name>
<dbReference type="EMBL" id="AEWX01000036">
    <property type="protein sequence ID" value="EGC19018.1"/>
    <property type="molecule type" value="Genomic_DNA"/>
</dbReference>
<dbReference type="STRING" id="888743.HMPREF9141_2446"/>
<proteinExistence type="predicted"/>
<comment type="caution">
    <text evidence="1">The sequence shown here is derived from an EMBL/GenBank/DDBJ whole genome shotgun (WGS) entry which is preliminary data.</text>
</comment>
<keyword evidence="2" id="KW-1185">Reference proteome</keyword>
<dbReference type="Proteomes" id="UP000005697">
    <property type="component" value="Unassembled WGS sequence"/>
</dbReference>
<sequence length="143" mass="16727">MTKLEIANENRYGHRNTVEVPHWDRWDTRMPNVKDQLRAIDLYNKSGAISKSDFVRARILGESFKVITVDKSAVEYYRKLSELTAQVHKIGTNYNQVVRLMHLYTAEKSVKALLQELIQQTKELTVLKEKTLKLSNEYKDRMG</sequence>
<gene>
    <name evidence="1" type="ORF">HMPREF9141_2446</name>
</gene>
<protein>
    <recommendedName>
        <fullName evidence="3">Bacterial mobilisation domain-containing protein</fullName>
    </recommendedName>
</protein>
<dbReference type="HOGENOM" id="CLU_109688_2_0_10"/>
<dbReference type="InterPro" id="IPR045788">
    <property type="entry name" value="MobC_2"/>
</dbReference>
<dbReference type="Pfam" id="PF19514">
    <property type="entry name" value="MobC_2"/>
    <property type="match status" value="1"/>
</dbReference>